<reference evidence="2" key="1">
    <citation type="submission" date="2022-11" db="UniProtKB">
        <authorList>
            <consortium name="WormBaseParasite"/>
        </authorList>
    </citation>
    <scope>IDENTIFICATION</scope>
</reference>
<accession>A0A914XKC6</accession>
<dbReference type="PANTHER" id="PTHR46238:SF8">
    <property type="entry name" value="ENDONUCLEASE_EXONUCLEASE_PHOSPHATASE DOMAIN-CONTAINING PROTEIN"/>
    <property type="match status" value="1"/>
</dbReference>
<dbReference type="PANTHER" id="PTHR46238">
    <property type="entry name" value="REVERSE TRANSCRIPTASE DOMAIN-CONTAINING PROTEIN"/>
    <property type="match status" value="1"/>
</dbReference>
<dbReference type="WBParaSite" id="PSAMB.scaffold865size39990.g9238.t1">
    <property type="protein sequence ID" value="PSAMB.scaffold865size39990.g9238.t1"/>
    <property type="gene ID" value="PSAMB.scaffold865size39990.g9238"/>
</dbReference>
<dbReference type="Proteomes" id="UP000887566">
    <property type="component" value="Unplaced"/>
</dbReference>
<proteinExistence type="predicted"/>
<organism evidence="1 2">
    <name type="scientific">Plectus sambesii</name>
    <dbReference type="NCBI Taxonomy" id="2011161"/>
    <lineage>
        <taxon>Eukaryota</taxon>
        <taxon>Metazoa</taxon>
        <taxon>Ecdysozoa</taxon>
        <taxon>Nematoda</taxon>
        <taxon>Chromadorea</taxon>
        <taxon>Plectida</taxon>
        <taxon>Plectina</taxon>
        <taxon>Plectoidea</taxon>
        <taxon>Plectidae</taxon>
        <taxon>Plectus</taxon>
    </lineage>
</organism>
<name>A0A914XKC6_9BILA</name>
<keyword evidence="1" id="KW-1185">Reference proteome</keyword>
<sequence length="149" mass="17815">MPPRLKSKVYRTVVRPALLYGSECWAPAKRHEQMLHTTKMRMLRWTCGVTRLNRIPNTKIRRRPGVVPIIKKAQEHRLRWYGHVERRPDEHIGKIMQRMEVEGKRPRGRPKRRWMDTIQSDMTACGLTEQDTANRDRWRSLIRKADPVI</sequence>
<evidence type="ECO:0000313" key="2">
    <source>
        <dbReference type="WBParaSite" id="PSAMB.scaffold865size39990.g9238.t1"/>
    </source>
</evidence>
<evidence type="ECO:0000313" key="1">
    <source>
        <dbReference type="Proteomes" id="UP000887566"/>
    </source>
</evidence>
<dbReference type="AlphaFoldDB" id="A0A914XKC6"/>
<protein>
    <submittedName>
        <fullName evidence="2">Endonuclease-reverse transcriptase</fullName>
    </submittedName>
</protein>